<sequence length="138" mass="14806">MTIGQDLLDGPPPTLLPADNRALEAIAAGKSPEAVAAEFPESSLAWAALADQAWNEKRIIESYAFARVGYHRGLDSLRKNGWKGFGPVPWSHEPNRGFLRCLNALARGAKSIGETAEATRCAQFLTDCDPAATQALAE</sequence>
<name>A0A094PUA1_9ZZZZ</name>
<dbReference type="AlphaFoldDB" id="A0A094PUA1"/>
<accession>A0A094PUA1</accession>
<proteinExistence type="predicted"/>
<dbReference type="InterPro" id="IPR014487">
    <property type="entry name" value="DUF3151"/>
</dbReference>
<reference evidence="1" key="1">
    <citation type="submission" date="2014-06" db="EMBL/GenBank/DDBJ databases">
        <title>Key roles for freshwater Actinobacteria revealed by deep metagenomic sequencing.</title>
        <authorList>
            <person name="Ghai R."/>
            <person name="Mizuno C.M."/>
            <person name="Picazo A."/>
            <person name="Camacho A."/>
            <person name="Rodriguez-Valera F."/>
        </authorList>
    </citation>
    <scope>NUCLEOTIDE SEQUENCE</scope>
</reference>
<organism evidence="1">
    <name type="scientific">freshwater metagenome</name>
    <dbReference type="NCBI Taxonomy" id="449393"/>
    <lineage>
        <taxon>unclassified sequences</taxon>
        <taxon>metagenomes</taxon>
        <taxon>ecological metagenomes</taxon>
    </lineage>
</organism>
<gene>
    <name evidence="1" type="ORF">GM51_16585</name>
</gene>
<dbReference type="PIRSF" id="PIRSF017349">
    <property type="entry name" value="UCP017349"/>
    <property type="match status" value="1"/>
</dbReference>
<evidence type="ECO:0008006" key="2">
    <source>
        <dbReference type="Google" id="ProtNLM"/>
    </source>
</evidence>
<comment type="caution">
    <text evidence="1">The sequence shown here is derived from an EMBL/GenBank/DDBJ whole genome shotgun (WGS) entry which is preliminary data.</text>
</comment>
<dbReference type="Pfam" id="PF11349">
    <property type="entry name" value="DUF3151"/>
    <property type="match status" value="1"/>
</dbReference>
<evidence type="ECO:0000313" key="1">
    <source>
        <dbReference type="EMBL" id="KGA14727.1"/>
    </source>
</evidence>
<dbReference type="EMBL" id="JNSL01000138">
    <property type="protein sequence ID" value="KGA14727.1"/>
    <property type="molecule type" value="Genomic_DNA"/>
</dbReference>
<protein>
    <recommendedName>
        <fullName evidence="2">DUF3151 domain-containing protein</fullName>
    </recommendedName>
</protein>